<evidence type="ECO:0000313" key="2">
    <source>
        <dbReference type="EMBL" id="MDO7908424.1"/>
    </source>
</evidence>
<gene>
    <name evidence="2" type="ORF">Q5741_18650</name>
</gene>
<dbReference type="Proteomes" id="UP001240171">
    <property type="component" value="Unassembled WGS sequence"/>
</dbReference>
<proteinExistence type="predicted"/>
<accession>A0ABT9CIJ7</accession>
<sequence length="225" mass="25459">MLTMIRDKNRFTFPITPEEIQITNANEVDSFTVITGEEKTGKRLTSKLKRVSFSVIFPRAWKDIWETGKETVKYKSPEQAWKLMEQWMKKPVVINFESLFSQTMWFESMEGVYKDGQANLHMTMTLVEFSPVEIVSYSNTKQLLKPGVIITKASKSRPNTTAKASKKDKKKKSTKAKKASDKKKKNSSKKASKAAAKAAADNAKGAFDYTGQQKKISSKIKQVKG</sequence>
<feature type="region of interest" description="Disordered" evidence="1">
    <location>
        <begin position="154"/>
        <end position="197"/>
    </location>
</feature>
<evidence type="ECO:0000313" key="3">
    <source>
        <dbReference type="Proteomes" id="UP001240171"/>
    </source>
</evidence>
<name>A0ABT9CIJ7_9BACL</name>
<keyword evidence="3" id="KW-1185">Reference proteome</keyword>
<dbReference type="EMBL" id="JAUQTB010000016">
    <property type="protein sequence ID" value="MDO7908424.1"/>
    <property type="molecule type" value="Genomic_DNA"/>
</dbReference>
<comment type="caution">
    <text evidence="2">The sequence shown here is derived from an EMBL/GenBank/DDBJ whole genome shotgun (WGS) entry which is preliminary data.</text>
</comment>
<evidence type="ECO:0000256" key="1">
    <source>
        <dbReference type="SAM" id="MobiDB-lite"/>
    </source>
</evidence>
<reference evidence="2 3" key="1">
    <citation type="submission" date="2023-07" db="EMBL/GenBank/DDBJ databases">
        <title>Paenibacillus sp. JX-17 nov. isolated from soil.</title>
        <authorList>
            <person name="Wan Y."/>
            <person name="Liu B."/>
        </authorList>
    </citation>
    <scope>NUCLEOTIDE SEQUENCE [LARGE SCALE GENOMIC DNA]</scope>
    <source>
        <strain evidence="2 3">JX-17</strain>
    </source>
</reference>
<organism evidence="2 3">
    <name type="scientific">Paenibacillus lacisoli</name>
    <dbReference type="NCBI Taxonomy" id="3064525"/>
    <lineage>
        <taxon>Bacteria</taxon>
        <taxon>Bacillati</taxon>
        <taxon>Bacillota</taxon>
        <taxon>Bacilli</taxon>
        <taxon>Bacillales</taxon>
        <taxon>Paenibacillaceae</taxon>
        <taxon>Paenibacillus</taxon>
    </lineage>
</organism>
<dbReference type="RefSeq" id="WP_305025644.1">
    <property type="nucleotide sequence ID" value="NZ_JAUQTB010000016.1"/>
</dbReference>
<feature type="compositionally biased region" description="Basic residues" evidence="1">
    <location>
        <begin position="164"/>
        <end position="192"/>
    </location>
</feature>
<protein>
    <submittedName>
        <fullName evidence="2">Uncharacterized protein</fullName>
    </submittedName>
</protein>